<dbReference type="Proteomes" id="UP000436006">
    <property type="component" value="Unassembled WGS sequence"/>
</dbReference>
<protein>
    <submittedName>
        <fullName evidence="1">Uncharacterized protein</fullName>
    </submittedName>
</protein>
<sequence length="185" mass="21568">MRIIGYHTCKKEGKIEEIEASGPFWSTHEPDDPAKHKFLGSGYYFWDNNKGMAHSYGKATYRRKYYIFEAELKLTEENFFDLVGNRIHMLAFMELVEKFKANYEASERWPVGAFIEFLKSKGIFPYKAIRALDSSIGIREITKFDFASQHDAFTNLSPIYIVCLLELDNTILTSFKFNTEFPLPK</sequence>
<dbReference type="EMBL" id="WPIN01000015">
    <property type="protein sequence ID" value="MVM34386.1"/>
    <property type="molecule type" value="Genomic_DNA"/>
</dbReference>
<dbReference type="AlphaFoldDB" id="A0A7K1SLD5"/>
<reference evidence="1 2" key="1">
    <citation type="submission" date="2019-12" db="EMBL/GenBank/DDBJ databases">
        <title>Spirosoma sp. HMF4905 genome sequencing and assembly.</title>
        <authorList>
            <person name="Kang H."/>
            <person name="Cha I."/>
            <person name="Kim H."/>
            <person name="Joh K."/>
        </authorList>
    </citation>
    <scope>NUCLEOTIDE SEQUENCE [LARGE SCALE GENOMIC DNA]</scope>
    <source>
        <strain evidence="1 2">HMF4905</strain>
    </source>
</reference>
<accession>A0A7K1SLD5</accession>
<gene>
    <name evidence="1" type="ORF">GO755_30420</name>
</gene>
<dbReference type="RefSeq" id="WP_157589206.1">
    <property type="nucleotide sequence ID" value="NZ_WPIN01000015.1"/>
</dbReference>
<proteinExistence type="predicted"/>
<evidence type="ECO:0000313" key="1">
    <source>
        <dbReference type="EMBL" id="MVM34386.1"/>
    </source>
</evidence>
<keyword evidence="2" id="KW-1185">Reference proteome</keyword>
<organism evidence="1 2">
    <name type="scientific">Spirosoma arboris</name>
    <dbReference type="NCBI Taxonomy" id="2682092"/>
    <lineage>
        <taxon>Bacteria</taxon>
        <taxon>Pseudomonadati</taxon>
        <taxon>Bacteroidota</taxon>
        <taxon>Cytophagia</taxon>
        <taxon>Cytophagales</taxon>
        <taxon>Cytophagaceae</taxon>
        <taxon>Spirosoma</taxon>
    </lineage>
</organism>
<comment type="caution">
    <text evidence="1">The sequence shown here is derived from an EMBL/GenBank/DDBJ whole genome shotgun (WGS) entry which is preliminary data.</text>
</comment>
<evidence type="ECO:0000313" key="2">
    <source>
        <dbReference type="Proteomes" id="UP000436006"/>
    </source>
</evidence>
<name>A0A7K1SLD5_9BACT</name>